<comment type="caution">
    <text evidence="5">The sequence shown here is derived from an EMBL/GenBank/DDBJ whole genome shotgun (WGS) entry which is preliminary data.</text>
</comment>
<feature type="compositionally biased region" description="Basic and acidic residues" evidence="3">
    <location>
        <begin position="429"/>
        <end position="446"/>
    </location>
</feature>
<feature type="compositionally biased region" description="Low complexity" evidence="3">
    <location>
        <begin position="1"/>
        <end position="18"/>
    </location>
</feature>
<dbReference type="GO" id="GO:0003723">
    <property type="term" value="F:RNA binding"/>
    <property type="evidence" value="ECO:0007669"/>
    <property type="project" value="UniProtKB-UniRule"/>
</dbReference>
<evidence type="ECO:0000256" key="2">
    <source>
        <dbReference type="PROSITE-ProRule" id="PRU00117"/>
    </source>
</evidence>
<feature type="domain" description="K Homology" evidence="4">
    <location>
        <begin position="82"/>
        <end position="158"/>
    </location>
</feature>
<evidence type="ECO:0000313" key="5">
    <source>
        <dbReference type="EMBL" id="TKR68338.1"/>
    </source>
</evidence>
<dbReference type="EMBL" id="AZBU02000008">
    <property type="protein sequence ID" value="TKR68338.1"/>
    <property type="molecule type" value="Genomic_DNA"/>
</dbReference>
<feature type="domain" description="K Homology" evidence="4">
    <location>
        <begin position="302"/>
        <end position="472"/>
    </location>
</feature>
<evidence type="ECO:0000256" key="1">
    <source>
        <dbReference type="ARBA" id="ARBA00022737"/>
    </source>
</evidence>
<organism evidence="5 6">
    <name type="scientific">Steinernema carpocapsae</name>
    <name type="common">Entomopathogenic nematode</name>
    <dbReference type="NCBI Taxonomy" id="34508"/>
    <lineage>
        <taxon>Eukaryota</taxon>
        <taxon>Metazoa</taxon>
        <taxon>Ecdysozoa</taxon>
        <taxon>Nematoda</taxon>
        <taxon>Chromadorea</taxon>
        <taxon>Rhabditida</taxon>
        <taxon>Tylenchina</taxon>
        <taxon>Panagrolaimomorpha</taxon>
        <taxon>Strongyloidoidea</taxon>
        <taxon>Steinernematidae</taxon>
        <taxon>Steinernema</taxon>
    </lineage>
</organism>
<keyword evidence="6" id="KW-1185">Reference proteome</keyword>
<keyword evidence="1" id="KW-0677">Repeat</keyword>
<reference evidence="5 6" key="1">
    <citation type="journal article" date="2015" name="Genome Biol.">
        <title>Comparative genomics of Steinernema reveals deeply conserved gene regulatory networks.</title>
        <authorList>
            <person name="Dillman A.R."/>
            <person name="Macchietto M."/>
            <person name="Porter C.F."/>
            <person name="Rogers A."/>
            <person name="Williams B."/>
            <person name="Antoshechkin I."/>
            <person name="Lee M.M."/>
            <person name="Goodwin Z."/>
            <person name="Lu X."/>
            <person name="Lewis E.E."/>
            <person name="Goodrich-Blair H."/>
            <person name="Stock S.P."/>
            <person name="Adams B.J."/>
            <person name="Sternberg P.W."/>
            <person name="Mortazavi A."/>
        </authorList>
    </citation>
    <scope>NUCLEOTIDE SEQUENCE [LARGE SCALE GENOMIC DNA]</scope>
    <source>
        <strain evidence="5 6">ALL</strain>
    </source>
</reference>
<proteinExistence type="predicted"/>
<feature type="domain" description="K Homology" evidence="4">
    <location>
        <begin position="169"/>
        <end position="253"/>
    </location>
</feature>
<dbReference type="AlphaFoldDB" id="A0A4U5MGG1"/>
<evidence type="ECO:0000256" key="3">
    <source>
        <dbReference type="SAM" id="MobiDB-lite"/>
    </source>
</evidence>
<keyword evidence="2" id="KW-0694">RNA-binding</keyword>
<reference evidence="5 6" key="2">
    <citation type="journal article" date="2019" name="G3 (Bethesda)">
        <title>Hybrid Assembly of the Genome of the Entomopathogenic Nematode Steinernema carpocapsae Identifies the X-Chromosome.</title>
        <authorList>
            <person name="Serra L."/>
            <person name="Macchietto M."/>
            <person name="Macias-Munoz A."/>
            <person name="McGill C.J."/>
            <person name="Rodriguez I.M."/>
            <person name="Rodriguez B."/>
            <person name="Murad R."/>
            <person name="Mortazavi A."/>
        </authorList>
    </citation>
    <scope>NUCLEOTIDE SEQUENCE [LARGE SCALE GENOMIC DNA]</scope>
    <source>
        <strain evidence="5 6">ALL</strain>
    </source>
</reference>
<protein>
    <recommendedName>
        <fullName evidence="4">K Homology domain-containing protein</fullName>
    </recommendedName>
</protein>
<sequence length="497" mass="54267">MTTHQAPHHGQQFQQPPHAVSNRATGQMHHTGPPLSAANTASHFDHRHQPPPQQQHHYPPGNDHHHPGRNGAGVAFHRRNNEGLPLRIAVASKLVGAIIGQGGSCISEISRETQCRCIVDQSRNRNSAEHMPAEKVISIFGTPEGCSKACVKIIEIVRREMEKDHAASDEYELRIRAPNELVGRLIGKSGKTIKSIKNDTGAFVSVSNDPGSLYDLGPNQPYGNFAVERSITVRARDLEAISRAEHMISSNLRRSYETDIIGQKMYAPGAFGGLPIGPFMGIPGQPGISHAGGMFPYPATGLSRSLKLFVPNMTIGGLIGSKGAYIKKMIQHTGAQIRIDNSDYHREKRNTISSSDGDHPAETPEKPQPEEEVQKVPEVPEKESSEEKGPTPEEDSVGKAEEKSEVVEVPEKPVEEAPAALSPGASSDSNHEVGEKEKEHAKNATEGDRLVTITGMDHQLWNALYYIFDKVAEQVFCPLEELRLPAEITVPAPWLDA</sequence>
<dbReference type="Proteomes" id="UP000298663">
    <property type="component" value="Unassembled WGS sequence"/>
</dbReference>
<evidence type="ECO:0000259" key="4">
    <source>
        <dbReference type="SMART" id="SM00322"/>
    </source>
</evidence>
<dbReference type="InterPro" id="IPR036612">
    <property type="entry name" value="KH_dom_type_1_sf"/>
</dbReference>
<accession>A0A4U5MGG1</accession>
<feature type="region of interest" description="Disordered" evidence="3">
    <location>
        <begin position="1"/>
        <end position="76"/>
    </location>
</feature>
<dbReference type="SUPFAM" id="SSF54791">
    <property type="entry name" value="Eukaryotic type KH-domain (KH-domain type I)"/>
    <property type="match status" value="3"/>
</dbReference>
<feature type="compositionally biased region" description="Basic and acidic residues" evidence="3">
    <location>
        <begin position="340"/>
        <end position="415"/>
    </location>
</feature>
<gene>
    <name evidence="5" type="ORF">L596_024333</name>
</gene>
<name>A0A4U5MGG1_STECR</name>
<evidence type="ECO:0000313" key="6">
    <source>
        <dbReference type="Proteomes" id="UP000298663"/>
    </source>
</evidence>
<dbReference type="InterPro" id="IPR004088">
    <property type="entry name" value="KH_dom_type_1"/>
</dbReference>
<dbReference type="Pfam" id="PF00013">
    <property type="entry name" value="KH_1"/>
    <property type="match status" value="3"/>
</dbReference>
<dbReference type="SMART" id="SM00322">
    <property type="entry name" value="KH"/>
    <property type="match status" value="3"/>
</dbReference>
<dbReference type="STRING" id="34508.A0A4U5MGG1"/>
<dbReference type="PANTHER" id="PTHR10288">
    <property type="entry name" value="KH DOMAIN CONTAINING RNA BINDING PROTEIN"/>
    <property type="match status" value="1"/>
</dbReference>
<dbReference type="Gene3D" id="3.30.1370.10">
    <property type="entry name" value="K Homology domain, type 1"/>
    <property type="match status" value="3"/>
</dbReference>
<dbReference type="OrthoDB" id="752362at2759"/>
<feature type="region of interest" description="Disordered" evidence="3">
    <location>
        <begin position="340"/>
        <end position="446"/>
    </location>
</feature>
<dbReference type="PROSITE" id="PS50084">
    <property type="entry name" value="KH_TYPE_1"/>
    <property type="match status" value="3"/>
</dbReference>
<dbReference type="InterPro" id="IPR004087">
    <property type="entry name" value="KH_dom"/>
</dbReference>